<dbReference type="EMBL" id="FOGG01000002">
    <property type="protein sequence ID" value="SEQ93385.1"/>
    <property type="molecule type" value="Genomic_DNA"/>
</dbReference>
<dbReference type="STRING" id="390241.SAMN04488023_102191"/>
<evidence type="ECO:0000256" key="1">
    <source>
        <dbReference type="SAM" id="Phobius"/>
    </source>
</evidence>
<evidence type="ECO:0008006" key="4">
    <source>
        <dbReference type="Google" id="ProtNLM"/>
    </source>
</evidence>
<keyword evidence="1" id="KW-0812">Transmembrane</keyword>
<proteinExistence type="predicted"/>
<dbReference type="RefSeq" id="WP_090880915.1">
    <property type="nucleotide sequence ID" value="NZ_FOGG01000002.1"/>
</dbReference>
<keyword evidence="1" id="KW-1133">Transmembrane helix</keyword>
<accession>A0A1H9K3G5</accession>
<keyword evidence="3" id="KW-1185">Reference proteome</keyword>
<dbReference type="OrthoDB" id="770061at2"/>
<name>A0A1H9K3G5_9SPHI</name>
<evidence type="ECO:0000313" key="3">
    <source>
        <dbReference type="Proteomes" id="UP000199572"/>
    </source>
</evidence>
<evidence type="ECO:0000313" key="2">
    <source>
        <dbReference type="EMBL" id="SEQ93385.1"/>
    </source>
</evidence>
<reference evidence="2 3" key="1">
    <citation type="submission" date="2016-10" db="EMBL/GenBank/DDBJ databases">
        <authorList>
            <person name="de Groot N.N."/>
        </authorList>
    </citation>
    <scope>NUCLEOTIDE SEQUENCE [LARGE SCALE GENOMIC DNA]</scope>
    <source>
        <strain evidence="2 3">DSM 18610</strain>
    </source>
</reference>
<dbReference type="AlphaFoldDB" id="A0A1H9K3G5"/>
<sequence length="130" mass="14799">MKNLKSSNHKCIFVALKARNNKYRKTSFIQIWAALLLVLFSSVFLFESLHHHDQDCTNTEKVQASSQLKIAKIKCSFCELIKHQSHHYIVPENDFISVNTDVPQSGLSFYSIKYPLAYILAATNKGPPSI</sequence>
<keyword evidence="1" id="KW-0472">Membrane</keyword>
<feature type="transmembrane region" description="Helical" evidence="1">
    <location>
        <begin position="27"/>
        <end position="46"/>
    </location>
</feature>
<protein>
    <recommendedName>
        <fullName evidence="4">DUF2946 domain-containing protein</fullName>
    </recommendedName>
</protein>
<organism evidence="2 3">
    <name type="scientific">Pedobacter rhizosphaerae</name>
    <dbReference type="NCBI Taxonomy" id="390241"/>
    <lineage>
        <taxon>Bacteria</taxon>
        <taxon>Pseudomonadati</taxon>
        <taxon>Bacteroidota</taxon>
        <taxon>Sphingobacteriia</taxon>
        <taxon>Sphingobacteriales</taxon>
        <taxon>Sphingobacteriaceae</taxon>
        <taxon>Pedobacter</taxon>
    </lineage>
</organism>
<gene>
    <name evidence="2" type="ORF">SAMN04488023_102191</name>
</gene>
<dbReference type="Proteomes" id="UP000199572">
    <property type="component" value="Unassembled WGS sequence"/>
</dbReference>